<feature type="region of interest" description="Disordered" evidence="4">
    <location>
        <begin position="1"/>
        <end position="28"/>
    </location>
</feature>
<reference evidence="6" key="1">
    <citation type="submission" date="2023-08" db="EMBL/GenBank/DDBJ databases">
        <authorList>
            <person name="Audoor S."/>
            <person name="Bilcke G."/>
        </authorList>
    </citation>
    <scope>NUCLEOTIDE SEQUENCE</scope>
</reference>
<sequence>MKFPPNDNTMVQVKTNRSKKRSRRRWSHFSESQLVLATLNTASCKAVNRTETRTTKRSEITESTDKQHAAPAPVVTPSPVIMRGENKHVTESQTIKDAPKQLFRCVKQTRKPTDACKDSDGNKTLKKRTNPRRLFRDKKSGAAVVTTINRIQRRKRSKSKELENTVDKLADKTKRRKESSKSKETETEAVDKPVDKLQHKGGSQSKKPLKTAGKQIGKTQRRRGNNYKSDVSDPPSISKTSGVSPMPLKSRMATRERRTKGKDKTRDRHVNSWDSLASVCSVTTNRSVAENTVASEGATEPIPKTVTQDVDDNSVAYSVLSHPASVRQCSEDSQRSPSEKSQVSTIPPALLSVLAPKGLPRKLRTSAQILEETEPLRPALGRSCKDKRKEVSYNEDSDDEEGFLKNPWNFPESQSDSLCDNDFAVDSNAAHSLDSPNDTNMSPGTTGVMNYITSQSLSQSEEAPIRDRLESKISRRNTDDTKDASRRRTKQSRKDYRASMALQNAMESDSNGAGEQRSNRRSRCPPIKFSSYVVGDKDLDSVLLEGINDNRDARHNSHKRNATRDYEVVNRKLQQIDPSPKKKSISEVGKTISTSATLQQEPVENLDSQSHSVTTKSVVQVVTKGSKKKKHSKKKKSRKKKSKVRWAPLPTATTTFSVKIRVKTSMDNGRSSSSNVQVPAFDESTVQAIADQVTQACLMQARNSPGALVPNNAVVKTAPHRSKSKRVLPLSTRNSVEDANNLDDDSSEEKKPRNKPFEIDVDCNNSVVSDLTRERGVRESSARKRKLRDEEVEDEDENDFDGPMDEPEDNDSVLKDAAVEPNARFEASPAQEQLPSIPTRPTDFVTKSERSKKRRRRIWSSGDSLAGSFVSTSRSSLKKPSSRGGSTPEMTPAVTKPVSPARIARKGKDPNVGAGTNTPVVAAKAGPAHQAKELPIQKQKDETIVTADASASAKCGKCSGCTRSFDCMNCDACLARLQAGDTIFQDEAKSDCMRRVCHRVLARSDEASMGTASQPPSFPVTNILEQDDMSYISEVEWGTEKRKSKQGKPLSRASRLWSQQYERQPPQQRATGSISSVTTLTGMSGLAVKARNGRRRKGSKKNPLHYLEMPVATDGSVASWMESRRVRQALMNYDEADQDWV</sequence>
<feature type="domain" description="CXXC-type" evidence="5">
    <location>
        <begin position="948"/>
        <end position="998"/>
    </location>
</feature>
<keyword evidence="2" id="KW-0863">Zinc-finger</keyword>
<feature type="region of interest" description="Disordered" evidence="4">
    <location>
        <begin position="714"/>
        <end position="919"/>
    </location>
</feature>
<feature type="region of interest" description="Disordered" evidence="4">
    <location>
        <begin position="48"/>
        <end position="79"/>
    </location>
</feature>
<evidence type="ECO:0000259" key="5">
    <source>
        <dbReference type="PROSITE" id="PS51058"/>
    </source>
</evidence>
<dbReference type="PROSITE" id="PS51058">
    <property type="entry name" value="ZF_CXXC"/>
    <property type="match status" value="1"/>
</dbReference>
<feature type="compositionally biased region" description="Basic and acidic residues" evidence="4">
    <location>
        <begin position="771"/>
        <end position="782"/>
    </location>
</feature>
<gene>
    <name evidence="6" type="ORF">CYCCA115_LOCUS16578</name>
</gene>
<keyword evidence="7" id="KW-1185">Reference proteome</keyword>
<feature type="compositionally biased region" description="Basic residues" evidence="4">
    <location>
        <begin position="625"/>
        <end position="644"/>
    </location>
</feature>
<feature type="compositionally biased region" description="Low complexity" evidence="4">
    <location>
        <begin position="608"/>
        <end position="624"/>
    </location>
</feature>
<feature type="compositionally biased region" description="Polar residues" evidence="4">
    <location>
        <begin position="1"/>
        <end position="15"/>
    </location>
</feature>
<feature type="compositionally biased region" description="Low complexity" evidence="4">
    <location>
        <begin position="69"/>
        <end position="79"/>
    </location>
</feature>
<feature type="compositionally biased region" description="Basic and acidic residues" evidence="4">
    <location>
        <begin position="111"/>
        <end position="123"/>
    </location>
</feature>
<feature type="compositionally biased region" description="Basic and acidic residues" evidence="4">
    <location>
        <begin position="179"/>
        <end position="198"/>
    </location>
</feature>
<feature type="region of interest" description="Disordered" evidence="4">
    <location>
        <begin position="109"/>
        <end position="270"/>
    </location>
</feature>
<feature type="compositionally biased region" description="Basic and acidic residues" evidence="4">
    <location>
        <begin position="159"/>
        <end position="172"/>
    </location>
</feature>
<feature type="compositionally biased region" description="Basic residues" evidence="4">
    <location>
        <begin position="1091"/>
        <end position="1103"/>
    </location>
</feature>
<evidence type="ECO:0000313" key="7">
    <source>
        <dbReference type="Proteomes" id="UP001295423"/>
    </source>
</evidence>
<feature type="compositionally biased region" description="Basic and acidic residues" evidence="4">
    <location>
        <begin position="463"/>
        <end position="497"/>
    </location>
</feature>
<keyword evidence="3" id="KW-0862">Zinc</keyword>
<feature type="compositionally biased region" description="Basic and acidic residues" evidence="4">
    <location>
        <begin position="383"/>
        <end position="392"/>
    </location>
</feature>
<organism evidence="6 7">
    <name type="scientific">Cylindrotheca closterium</name>
    <dbReference type="NCBI Taxonomy" id="2856"/>
    <lineage>
        <taxon>Eukaryota</taxon>
        <taxon>Sar</taxon>
        <taxon>Stramenopiles</taxon>
        <taxon>Ochrophyta</taxon>
        <taxon>Bacillariophyta</taxon>
        <taxon>Bacillariophyceae</taxon>
        <taxon>Bacillariophycidae</taxon>
        <taxon>Bacillariales</taxon>
        <taxon>Bacillariaceae</taxon>
        <taxon>Cylindrotheca</taxon>
    </lineage>
</organism>
<feature type="compositionally biased region" description="Basic residues" evidence="4">
    <location>
        <begin position="124"/>
        <end position="136"/>
    </location>
</feature>
<feature type="compositionally biased region" description="Basic and acidic residues" evidence="4">
    <location>
        <begin position="48"/>
        <end position="68"/>
    </location>
</feature>
<feature type="compositionally biased region" description="Acidic residues" evidence="4">
    <location>
        <begin position="790"/>
        <end position="811"/>
    </location>
</feature>
<feature type="compositionally biased region" description="Basic residues" evidence="4">
    <location>
        <begin position="16"/>
        <end position="27"/>
    </location>
</feature>
<feature type="region of interest" description="Disordered" evidence="4">
    <location>
        <begin position="322"/>
        <end position="349"/>
    </location>
</feature>
<feature type="compositionally biased region" description="Basic and acidic residues" evidence="4">
    <location>
        <begin position="329"/>
        <end position="338"/>
    </location>
</feature>
<dbReference type="EMBL" id="CAKOGP040001936">
    <property type="protein sequence ID" value="CAJ1957164.1"/>
    <property type="molecule type" value="Genomic_DNA"/>
</dbReference>
<dbReference type="GO" id="GO:0003677">
    <property type="term" value="F:DNA binding"/>
    <property type="evidence" value="ECO:0007669"/>
    <property type="project" value="InterPro"/>
</dbReference>
<feature type="compositionally biased region" description="Polar residues" evidence="4">
    <location>
        <begin position="1056"/>
        <end position="1082"/>
    </location>
</feature>
<feature type="region of interest" description="Disordered" evidence="4">
    <location>
        <begin position="381"/>
        <end position="527"/>
    </location>
</feature>
<evidence type="ECO:0000256" key="1">
    <source>
        <dbReference type="ARBA" id="ARBA00022723"/>
    </source>
</evidence>
<proteinExistence type="predicted"/>
<evidence type="ECO:0000256" key="3">
    <source>
        <dbReference type="ARBA" id="ARBA00022833"/>
    </source>
</evidence>
<evidence type="ECO:0000313" key="6">
    <source>
        <dbReference type="EMBL" id="CAJ1957164.1"/>
    </source>
</evidence>
<keyword evidence="1" id="KW-0479">Metal-binding</keyword>
<dbReference type="Proteomes" id="UP001295423">
    <property type="component" value="Unassembled WGS sequence"/>
</dbReference>
<dbReference type="AlphaFoldDB" id="A0AAD2PVS8"/>
<dbReference type="GO" id="GO:0008270">
    <property type="term" value="F:zinc ion binding"/>
    <property type="evidence" value="ECO:0007669"/>
    <property type="project" value="UniProtKB-KW"/>
</dbReference>
<accession>A0AAD2PVS8</accession>
<dbReference type="InterPro" id="IPR002857">
    <property type="entry name" value="Znf_CXXC"/>
</dbReference>
<protein>
    <recommendedName>
        <fullName evidence="5">CXXC-type domain-containing protein</fullName>
    </recommendedName>
</protein>
<evidence type="ECO:0000256" key="2">
    <source>
        <dbReference type="ARBA" id="ARBA00022771"/>
    </source>
</evidence>
<feature type="region of interest" description="Disordered" evidence="4">
    <location>
        <begin position="1038"/>
        <end position="1107"/>
    </location>
</feature>
<feature type="compositionally biased region" description="Polar residues" evidence="4">
    <location>
        <begin position="434"/>
        <end position="461"/>
    </location>
</feature>
<evidence type="ECO:0000256" key="4">
    <source>
        <dbReference type="SAM" id="MobiDB-lite"/>
    </source>
</evidence>
<feature type="region of interest" description="Disordered" evidence="4">
    <location>
        <begin position="599"/>
        <end position="646"/>
    </location>
</feature>
<comment type="caution">
    <text evidence="6">The sequence shown here is derived from an EMBL/GenBank/DDBJ whole genome shotgun (WGS) entry which is preliminary data.</text>
</comment>
<feature type="compositionally biased region" description="Basic and acidic residues" evidence="4">
    <location>
        <begin position="748"/>
        <end position="758"/>
    </location>
</feature>
<feature type="compositionally biased region" description="Polar residues" evidence="4">
    <location>
        <begin position="501"/>
        <end position="513"/>
    </location>
</feature>
<name>A0AAD2PVS8_9STRA</name>